<sequence>MPKAAKESSSSSSSVRRPYGIGLGQPPVKDMPLFLPDPDEQEAVLSRPTTPHKRQVSPTTPRSRPRTETLMMYR</sequence>
<evidence type="ECO:0000256" key="1">
    <source>
        <dbReference type="SAM" id="MobiDB-lite"/>
    </source>
</evidence>
<dbReference type="AlphaFoldDB" id="A0A067Q9T3"/>
<gene>
    <name evidence="2" type="ORF">JAAARDRAFT_56204</name>
</gene>
<name>A0A067Q9T3_9AGAM</name>
<reference evidence="3" key="1">
    <citation type="journal article" date="2014" name="Proc. Natl. Acad. Sci. U.S.A.">
        <title>Extensive sampling of basidiomycete genomes demonstrates inadequacy of the white-rot/brown-rot paradigm for wood decay fungi.</title>
        <authorList>
            <person name="Riley R."/>
            <person name="Salamov A.A."/>
            <person name="Brown D.W."/>
            <person name="Nagy L.G."/>
            <person name="Floudas D."/>
            <person name="Held B.W."/>
            <person name="Levasseur A."/>
            <person name="Lombard V."/>
            <person name="Morin E."/>
            <person name="Otillar R."/>
            <person name="Lindquist E.A."/>
            <person name="Sun H."/>
            <person name="LaButti K.M."/>
            <person name="Schmutz J."/>
            <person name="Jabbour D."/>
            <person name="Luo H."/>
            <person name="Baker S.E."/>
            <person name="Pisabarro A.G."/>
            <person name="Walton J.D."/>
            <person name="Blanchette R.A."/>
            <person name="Henrissat B."/>
            <person name="Martin F."/>
            <person name="Cullen D."/>
            <person name="Hibbett D.S."/>
            <person name="Grigoriev I.V."/>
        </authorList>
    </citation>
    <scope>NUCLEOTIDE SEQUENCE [LARGE SCALE GENOMIC DNA]</scope>
    <source>
        <strain evidence="3">MUCL 33604</strain>
    </source>
</reference>
<proteinExistence type="predicted"/>
<dbReference type="Proteomes" id="UP000027265">
    <property type="component" value="Unassembled WGS sequence"/>
</dbReference>
<evidence type="ECO:0000313" key="2">
    <source>
        <dbReference type="EMBL" id="KDQ60277.1"/>
    </source>
</evidence>
<dbReference type="InParanoid" id="A0A067Q9T3"/>
<keyword evidence="3" id="KW-1185">Reference proteome</keyword>
<dbReference type="HOGENOM" id="CLU_2688167_0_0_1"/>
<evidence type="ECO:0000313" key="3">
    <source>
        <dbReference type="Proteomes" id="UP000027265"/>
    </source>
</evidence>
<protein>
    <submittedName>
        <fullName evidence="2">Uncharacterized protein</fullName>
    </submittedName>
</protein>
<organism evidence="2 3">
    <name type="scientific">Jaapia argillacea MUCL 33604</name>
    <dbReference type="NCBI Taxonomy" id="933084"/>
    <lineage>
        <taxon>Eukaryota</taxon>
        <taxon>Fungi</taxon>
        <taxon>Dikarya</taxon>
        <taxon>Basidiomycota</taxon>
        <taxon>Agaricomycotina</taxon>
        <taxon>Agaricomycetes</taxon>
        <taxon>Agaricomycetidae</taxon>
        <taxon>Jaapiales</taxon>
        <taxon>Jaapiaceae</taxon>
        <taxon>Jaapia</taxon>
    </lineage>
</organism>
<feature type="region of interest" description="Disordered" evidence="1">
    <location>
        <begin position="1"/>
        <end position="74"/>
    </location>
</feature>
<accession>A0A067Q9T3</accession>
<dbReference type="EMBL" id="KL197714">
    <property type="protein sequence ID" value="KDQ60277.1"/>
    <property type="molecule type" value="Genomic_DNA"/>
</dbReference>